<protein>
    <submittedName>
        <fullName evidence="1">Uncharacterized protein</fullName>
    </submittedName>
</protein>
<sequence>MIGKRKLDHDQLVSNKQSFVQQKFSFGGRQVHLIEQSKKCNADIRIQKGIKMRSEERVITLEELVLKELGELVIEKVQKIDLRWINPCFAILKSENGQWKKDY</sequence>
<dbReference type="AlphaFoldDB" id="A0A5J4V1J2"/>
<accession>A0A5J4V1J2</accession>
<dbReference type="EMBL" id="SNRW01010672">
    <property type="protein sequence ID" value="KAA6376232.1"/>
    <property type="molecule type" value="Genomic_DNA"/>
</dbReference>
<dbReference type="Proteomes" id="UP000324800">
    <property type="component" value="Unassembled WGS sequence"/>
</dbReference>
<proteinExistence type="predicted"/>
<organism evidence="1 2">
    <name type="scientific">Streblomastix strix</name>
    <dbReference type="NCBI Taxonomy" id="222440"/>
    <lineage>
        <taxon>Eukaryota</taxon>
        <taxon>Metamonada</taxon>
        <taxon>Preaxostyla</taxon>
        <taxon>Oxymonadida</taxon>
        <taxon>Streblomastigidae</taxon>
        <taxon>Streblomastix</taxon>
    </lineage>
</organism>
<reference evidence="1 2" key="1">
    <citation type="submission" date="2019-03" db="EMBL/GenBank/DDBJ databases">
        <title>Single cell metagenomics reveals metabolic interactions within the superorganism composed of flagellate Streblomastix strix and complex community of Bacteroidetes bacteria on its surface.</title>
        <authorList>
            <person name="Treitli S.C."/>
            <person name="Kolisko M."/>
            <person name="Husnik F."/>
            <person name="Keeling P."/>
            <person name="Hampl V."/>
        </authorList>
    </citation>
    <scope>NUCLEOTIDE SEQUENCE [LARGE SCALE GENOMIC DNA]</scope>
    <source>
        <strain evidence="1">ST1C</strain>
    </source>
</reference>
<gene>
    <name evidence="1" type="ORF">EZS28_028240</name>
</gene>
<name>A0A5J4V1J2_9EUKA</name>
<comment type="caution">
    <text evidence="1">The sequence shown here is derived from an EMBL/GenBank/DDBJ whole genome shotgun (WGS) entry which is preliminary data.</text>
</comment>
<evidence type="ECO:0000313" key="2">
    <source>
        <dbReference type="Proteomes" id="UP000324800"/>
    </source>
</evidence>
<evidence type="ECO:0000313" key="1">
    <source>
        <dbReference type="EMBL" id="KAA6376232.1"/>
    </source>
</evidence>